<dbReference type="InterPro" id="IPR057285">
    <property type="entry name" value="Pre-PUA_NSUN2"/>
</dbReference>
<gene>
    <name evidence="13" type="ORF">DIURU_001298</name>
</gene>
<dbReference type="SUPFAM" id="SSF53335">
    <property type="entry name" value="S-adenosyl-L-methionine-dependent methyltransferases"/>
    <property type="match status" value="1"/>
</dbReference>
<evidence type="ECO:0000256" key="3">
    <source>
        <dbReference type="ARBA" id="ARBA00022555"/>
    </source>
</evidence>
<evidence type="ECO:0000256" key="5">
    <source>
        <dbReference type="ARBA" id="ARBA00022679"/>
    </source>
</evidence>
<sequence length="677" mass="76962">MLIVKKSVKRYLTMGKFAKRSKKVFKNRDQKNWTDITRENEKWETYYKSLGIIPESEWADFKKFCQEDLPTTFRVTGSRSHADEINQLFIDQHVPALKGQEFEGVSLEPKQLKFYPDGLGWQMDVKKSILRKTRQLSKTQRFMVLETDVGNISRQEAVSMIPPLLMDIKPHHYVLDMCAAPGSKTAQLVEALHASDEVANPTGFVLANDSDSKRAQMLVHQVKRLNSPNFLVVNHDAQLFPRIRLEGEAEYVKFDRVLCDVPCSGDGTMRKNVNVWKDFSLGNGLGLHTLQLNILDRGLNLLKPGGRLVYSTCSMNPIENEAVVAAALRKWGDKIRLVDVSSELPGLERRPGISSWTVYGKDMQIREPGADDVAETVFPPSKEEAEKFHLDRSIRVYPHLQNTGGFFIVVFEKIEKFTSEMKRNNADEAEVASKKQKTDDGASKDTTAPKKKKSPYTNEEPFMFLAPDNKELATCWPFYQFSDEFPKNCCLVRNSTGEAVNSIYFVAPIVRRILESPELKLKMVNAGIKMFTKQRNEGGACGWRLQNEALHTVKNMIGDDRKVTCSLPMLKYLFTEAFPKLDVIEELGIDNDFVKAAKSLDQGCAFLTVNRGEDHENLFLPLWRGKSNVNLMVNKQDTQELLYRVFDIETNATEHGKEHAYQQRVEAAKASSEEPQA</sequence>
<name>A0A642UUX5_DIURU</name>
<dbReference type="InterPro" id="IPR057286">
    <property type="entry name" value="PUA_NSUN2"/>
</dbReference>
<dbReference type="PROSITE" id="PS01153">
    <property type="entry name" value="NOL1_NOP2_SUN"/>
    <property type="match status" value="1"/>
</dbReference>
<dbReference type="PANTHER" id="PTHR22808:SF1">
    <property type="entry name" value="RNA CYTOSINE-C(5)-METHYLTRANSFERASE NSUN2-RELATED"/>
    <property type="match status" value="1"/>
</dbReference>
<dbReference type="InterPro" id="IPR023267">
    <property type="entry name" value="RCMT"/>
</dbReference>
<dbReference type="InterPro" id="IPR018314">
    <property type="entry name" value="RsmB/NOL1/NOP2-like_CS"/>
</dbReference>
<keyword evidence="8 10" id="KW-0694">RNA-binding</keyword>
<dbReference type="GO" id="GO:0005634">
    <property type="term" value="C:nucleus"/>
    <property type="evidence" value="ECO:0007669"/>
    <property type="project" value="UniProtKB-SubCell"/>
</dbReference>
<organism evidence="13 14">
    <name type="scientific">Diutina rugosa</name>
    <name type="common">Yeast</name>
    <name type="synonym">Candida rugosa</name>
    <dbReference type="NCBI Taxonomy" id="5481"/>
    <lineage>
        <taxon>Eukaryota</taxon>
        <taxon>Fungi</taxon>
        <taxon>Dikarya</taxon>
        <taxon>Ascomycota</taxon>
        <taxon>Saccharomycotina</taxon>
        <taxon>Pichiomycetes</taxon>
        <taxon>Debaryomycetaceae</taxon>
        <taxon>Diutina</taxon>
    </lineage>
</organism>
<comment type="subcellular location">
    <subcellularLocation>
        <location evidence="1">Nucleus</location>
    </subcellularLocation>
</comment>
<keyword evidence="4 10" id="KW-0489">Methyltransferase</keyword>
<feature type="binding site" evidence="10">
    <location>
        <position position="209"/>
    </location>
    <ligand>
        <name>S-adenosyl-L-methionine</name>
        <dbReference type="ChEBI" id="CHEBI:59789"/>
    </ligand>
</feature>
<dbReference type="InterPro" id="IPR029063">
    <property type="entry name" value="SAM-dependent_MTases_sf"/>
</dbReference>
<evidence type="ECO:0000256" key="2">
    <source>
        <dbReference type="ARBA" id="ARBA00007494"/>
    </source>
</evidence>
<evidence type="ECO:0000256" key="4">
    <source>
        <dbReference type="ARBA" id="ARBA00022603"/>
    </source>
</evidence>
<dbReference type="VEuPathDB" id="FungiDB:DIURU_001298"/>
<dbReference type="Gene3D" id="3.40.50.150">
    <property type="entry name" value="Vaccinia Virus protein VP39"/>
    <property type="match status" value="1"/>
</dbReference>
<feature type="domain" description="SAM-dependent MTase RsmB/NOP-type" evidence="12">
    <location>
        <begin position="61"/>
        <end position="414"/>
    </location>
</feature>
<protein>
    <recommendedName>
        <fullName evidence="12">SAM-dependent MTase RsmB/NOP-type domain-containing protein</fullName>
    </recommendedName>
</protein>
<evidence type="ECO:0000256" key="9">
    <source>
        <dbReference type="ARBA" id="ARBA00023242"/>
    </source>
</evidence>
<keyword evidence="5 10" id="KW-0808">Transferase</keyword>
<keyword evidence="9" id="KW-0539">Nucleus</keyword>
<evidence type="ECO:0000313" key="13">
    <source>
        <dbReference type="EMBL" id="KAA8905921.1"/>
    </source>
</evidence>
<feature type="active site" description="Nucleophile" evidence="10">
    <location>
        <position position="313"/>
    </location>
</feature>
<feature type="binding site" evidence="10">
    <location>
        <begin position="178"/>
        <end position="184"/>
    </location>
    <ligand>
        <name>S-adenosyl-L-methionine</name>
        <dbReference type="ChEBI" id="CHEBI:59789"/>
    </ligand>
</feature>
<dbReference type="GO" id="GO:0005737">
    <property type="term" value="C:cytoplasm"/>
    <property type="evidence" value="ECO:0007669"/>
    <property type="project" value="TreeGrafter"/>
</dbReference>
<evidence type="ECO:0000256" key="6">
    <source>
        <dbReference type="ARBA" id="ARBA00022691"/>
    </source>
</evidence>
<keyword evidence="14" id="KW-1185">Reference proteome</keyword>
<evidence type="ECO:0000256" key="11">
    <source>
        <dbReference type="SAM" id="MobiDB-lite"/>
    </source>
</evidence>
<feature type="region of interest" description="Disordered" evidence="11">
    <location>
        <begin position="657"/>
        <end position="677"/>
    </location>
</feature>
<dbReference type="InterPro" id="IPR023270">
    <property type="entry name" value="RCMT_NCL1"/>
</dbReference>
<reference evidence="13 14" key="1">
    <citation type="submission" date="2019-07" db="EMBL/GenBank/DDBJ databases">
        <title>Genome assembly of two rare yeast pathogens: Diutina rugosa and Trichomonascus ciferrii.</title>
        <authorList>
            <person name="Mixao V."/>
            <person name="Saus E."/>
            <person name="Hansen A."/>
            <person name="Lass-Flor C."/>
            <person name="Gabaldon T."/>
        </authorList>
    </citation>
    <scope>NUCLEOTIDE SEQUENCE [LARGE SCALE GENOMIC DNA]</scope>
    <source>
        <strain evidence="13 14">CBS 613</strain>
    </source>
</reference>
<keyword evidence="3" id="KW-0820">tRNA-binding</keyword>
<dbReference type="Pfam" id="PF25376">
    <property type="entry name" value="Pre-PUA_NSUN2"/>
    <property type="match status" value="1"/>
</dbReference>
<dbReference type="OMA" id="QLFTEYV"/>
<feature type="compositionally biased region" description="Basic and acidic residues" evidence="11">
    <location>
        <begin position="425"/>
        <end position="443"/>
    </location>
</feature>
<dbReference type="PANTHER" id="PTHR22808">
    <property type="entry name" value="NCL1 YEAST -RELATED NOL1/NOP2/FMU SUN DOMAIN-CONTAINING"/>
    <property type="match status" value="1"/>
</dbReference>
<dbReference type="InterPro" id="IPR049560">
    <property type="entry name" value="MeTrfase_RsmB-F_NOP2_cat"/>
</dbReference>
<comment type="caution">
    <text evidence="13">The sequence shown here is derived from an EMBL/GenBank/DDBJ whole genome shotgun (WGS) entry which is preliminary data.</text>
</comment>
<accession>A0A642UUX5</accession>
<dbReference type="RefSeq" id="XP_034013902.1">
    <property type="nucleotide sequence ID" value="XM_034153825.1"/>
</dbReference>
<dbReference type="CDD" id="cd02440">
    <property type="entry name" value="AdoMet_MTases"/>
    <property type="match status" value="1"/>
</dbReference>
<dbReference type="AlphaFoldDB" id="A0A642UUX5"/>
<dbReference type="PROSITE" id="PS51686">
    <property type="entry name" value="SAM_MT_RSMB_NOP"/>
    <property type="match status" value="1"/>
</dbReference>
<dbReference type="Pfam" id="PF01189">
    <property type="entry name" value="Methyltr_RsmB-F"/>
    <property type="match status" value="1"/>
</dbReference>
<comment type="similarity">
    <text evidence="2 10">Belongs to the class I-like SAM-binding methyltransferase superfamily. RsmB/NOP family.</text>
</comment>
<feature type="region of interest" description="Disordered" evidence="11">
    <location>
        <begin position="425"/>
        <end position="456"/>
    </location>
</feature>
<dbReference type="GO" id="GO:0016428">
    <property type="term" value="F:tRNA (cytidine-5-)-methyltransferase activity"/>
    <property type="evidence" value="ECO:0007669"/>
    <property type="project" value="InterPro"/>
</dbReference>
<feature type="binding site" evidence="10">
    <location>
        <position position="236"/>
    </location>
    <ligand>
        <name>S-adenosyl-L-methionine</name>
        <dbReference type="ChEBI" id="CHEBI:59789"/>
    </ligand>
</feature>
<dbReference type="GeneID" id="54779951"/>
<dbReference type="PRINTS" id="PR02008">
    <property type="entry name" value="RCMTFAMILY"/>
</dbReference>
<evidence type="ECO:0000313" key="14">
    <source>
        <dbReference type="Proteomes" id="UP000449547"/>
    </source>
</evidence>
<keyword evidence="6 10" id="KW-0949">S-adenosyl-L-methionine</keyword>
<evidence type="ECO:0000256" key="8">
    <source>
        <dbReference type="ARBA" id="ARBA00022884"/>
    </source>
</evidence>
<evidence type="ECO:0000256" key="7">
    <source>
        <dbReference type="ARBA" id="ARBA00022694"/>
    </source>
</evidence>
<dbReference type="EMBL" id="SWFT01000039">
    <property type="protein sequence ID" value="KAA8905921.1"/>
    <property type="molecule type" value="Genomic_DNA"/>
</dbReference>
<dbReference type="GO" id="GO:0030488">
    <property type="term" value="P:tRNA methylation"/>
    <property type="evidence" value="ECO:0007669"/>
    <property type="project" value="TreeGrafter"/>
</dbReference>
<evidence type="ECO:0000259" key="12">
    <source>
        <dbReference type="PROSITE" id="PS51686"/>
    </source>
</evidence>
<feature type="binding site" evidence="10">
    <location>
        <position position="260"/>
    </location>
    <ligand>
        <name>S-adenosyl-L-methionine</name>
        <dbReference type="ChEBI" id="CHEBI:59789"/>
    </ligand>
</feature>
<proteinExistence type="inferred from homology"/>
<dbReference type="Proteomes" id="UP000449547">
    <property type="component" value="Unassembled WGS sequence"/>
</dbReference>
<evidence type="ECO:0000256" key="10">
    <source>
        <dbReference type="PROSITE-ProRule" id="PRU01023"/>
    </source>
</evidence>
<dbReference type="Pfam" id="PF25378">
    <property type="entry name" value="PUA_NSUN2"/>
    <property type="match status" value="1"/>
</dbReference>
<dbReference type="PRINTS" id="PR02011">
    <property type="entry name" value="RCMTNCL1"/>
</dbReference>
<dbReference type="GO" id="GO:0000049">
    <property type="term" value="F:tRNA binding"/>
    <property type="evidence" value="ECO:0007669"/>
    <property type="project" value="UniProtKB-KW"/>
</dbReference>
<keyword evidence="7" id="KW-0819">tRNA processing</keyword>
<dbReference type="InterPro" id="IPR001678">
    <property type="entry name" value="MeTrfase_RsmB-F_NOP2_dom"/>
</dbReference>
<evidence type="ECO:0000256" key="1">
    <source>
        <dbReference type="ARBA" id="ARBA00004123"/>
    </source>
</evidence>
<dbReference type="OrthoDB" id="6093671at2759"/>